<evidence type="ECO:0000256" key="1">
    <source>
        <dbReference type="SAM" id="MobiDB-lite"/>
    </source>
</evidence>
<gene>
    <name evidence="2" type="ORF">PSON_ATCC_30995.1.T0640163</name>
</gene>
<reference evidence="2" key="1">
    <citation type="submission" date="2021-01" db="EMBL/GenBank/DDBJ databases">
        <authorList>
            <consortium name="Genoscope - CEA"/>
            <person name="William W."/>
        </authorList>
    </citation>
    <scope>NUCLEOTIDE SEQUENCE</scope>
</reference>
<keyword evidence="3" id="KW-1185">Reference proteome</keyword>
<comment type="caution">
    <text evidence="2">The sequence shown here is derived from an EMBL/GenBank/DDBJ whole genome shotgun (WGS) entry which is preliminary data.</text>
</comment>
<dbReference type="AlphaFoldDB" id="A0A8S1NZW5"/>
<protein>
    <submittedName>
        <fullName evidence="2">Uncharacterized protein</fullName>
    </submittedName>
</protein>
<dbReference type="EMBL" id="CAJJDN010000064">
    <property type="protein sequence ID" value="CAD8095413.1"/>
    <property type="molecule type" value="Genomic_DNA"/>
</dbReference>
<feature type="region of interest" description="Disordered" evidence="1">
    <location>
        <begin position="133"/>
        <end position="163"/>
    </location>
</feature>
<organism evidence="2 3">
    <name type="scientific">Paramecium sonneborni</name>
    <dbReference type="NCBI Taxonomy" id="65129"/>
    <lineage>
        <taxon>Eukaryota</taxon>
        <taxon>Sar</taxon>
        <taxon>Alveolata</taxon>
        <taxon>Ciliophora</taxon>
        <taxon>Intramacronucleata</taxon>
        <taxon>Oligohymenophorea</taxon>
        <taxon>Peniculida</taxon>
        <taxon>Parameciidae</taxon>
        <taxon>Paramecium</taxon>
    </lineage>
</organism>
<sequence length="261" mass="31781">MENNKNSPQNFQQKPQKESIIILTFKVFIRIQLSQNTMITIMNLNFQIKIVMNQLIMELRQNKRNGQKDKILQMKLCNEHPPLIKVNQVHYHKMRSLLEKIKDQKFKWSDEMKIFVEELQKFIQNDPKAEELKPKKKIKKYNDQKESQHDDEESIQRSKTLQDEVKVEDNSAQDFLDQFKMKIKQIEPGIVMFLPEYQKMDPQYRQYYKNLENNYFKDLYYKVRTQEIELNPQNILRLLRLAFQNVNYMIPYKEEHEATQK</sequence>
<evidence type="ECO:0000313" key="2">
    <source>
        <dbReference type="EMBL" id="CAD8095413.1"/>
    </source>
</evidence>
<name>A0A8S1NZW5_9CILI</name>
<evidence type="ECO:0000313" key="3">
    <source>
        <dbReference type="Proteomes" id="UP000692954"/>
    </source>
</evidence>
<proteinExistence type="predicted"/>
<dbReference type="Proteomes" id="UP000692954">
    <property type="component" value="Unassembled WGS sequence"/>
</dbReference>
<feature type="compositionally biased region" description="Basic and acidic residues" evidence="1">
    <location>
        <begin position="140"/>
        <end position="163"/>
    </location>
</feature>
<accession>A0A8S1NZW5</accession>